<dbReference type="Proteomes" id="UP000485880">
    <property type="component" value="Unassembled WGS sequence"/>
</dbReference>
<organism evidence="1 2">
    <name type="scientific">Methylocella tundrae</name>
    <dbReference type="NCBI Taxonomy" id="227605"/>
    <lineage>
        <taxon>Bacteria</taxon>
        <taxon>Pseudomonadati</taxon>
        <taxon>Pseudomonadota</taxon>
        <taxon>Alphaproteobacteria</taxon>
        <taxon>Hyphomicrobiales</taxon>
        <taxon>Beijerinckiaceae</taxon>
        <taxon>Methylocella</taxon>
    </lineage>
</organism>
<name>A0A8B6MAX5_METTU</name>
<evidence type="ECO:0000313" key="1">
    <source>
        <dbReference type="EMBL" id="VTZ52187.1"/>
    </source>
</evidence>
<protein>
    <recommendedName>
        <fullName evidence="3">Terminase</fullName>
    </recommendedName>
</protein>
<dbReference type="Gene3D" id="3.40.50.300">
    <property type="entry name" value="P-loop containing nucleotide triphosphate hydrolases"/>
    <property type="match status" value="1"/>
</dbReference>
<proteinExistence type="predicted"/>
<dbReference type="AlphaFoldDB" id="A0A8B6MAX5"/>
<dbReference type="Gene3D" id="3.30.420.240">
    <property type="match status" value="1"/>
</dbReference>
<gene>
    <name evidence="1" type="ORF">MPC4_70075</name>
</gene>
<evidence type="ECO:0000313" key="2">
    <source>
        <dbReference type="Proteomes" id="UP000485880"/>
    </source>
</evidence>
<comment type="caution">
    <text evidence="1">The sequence shown here is derived from an EMBL/GenBank/DDBJ whole genome shotgun (WGS) entry which is preliminary data.</text>
</comment>
<accession>A0A8B6MAX5</accession>
<reference evidence="1 2" key="1">
    <citation type="submission" date="2019-05" db="EMBL/GenBank/DDBJ databases">
        <authorList>
            <person name="Farhan Ul Haque M."/>
        </authorList>
    </citation>
    <scope>NUCLEOTIDE SEQUENCE [LARGE SCALE GENOMIC DNA]</scope>
    <source>
        <strain evidence="1">2</strain>
    </source>
</reference>
<dbReference type="InterPro" id="IPR027417">
    <property type="entry name" value="P-loop_NTPase"/>
</dbReference>
<dbReference type="EMBL" id="CABFMQ020000131">
    <property type="protein sequence ID" value="VTZ52187.1"/>
    <property type="molecule type" value="Genomic_DNA"/>
</dbReference>
<keyword evidence="2" id="KW-1185">Reference proteome</keyword>
<sequence length="481" mass="52344">MNILEAIDDPHLLGSAIRDHESWKAWRALLAALFGLPLDDYGARLFRDCTGRAEAPVAAFGFLWLVCGRRGGKTFVMALLACYFGLFRDWSANLAPGERAVILLVAADREQAKILRRYISGIVAAPMLSQLVESETADSIELKGRVVIEVATCSYRTVRGRSVCVALLDEVAFWRREDSANPDVEVFNAIRASMATFGDDAMTIIASSPYSRRGLLWDAYRKWHGKADAQNLVWQAATRVMNPAVPQSFVDGEFERDPAAAAAEYGAQFRTDLEAFVSVDVVESLIEPGCFELPPSHAHLAFVDAAGGGGQDAMTMAIAHAEGDVAVLDCLRGVKPPFSPESVVAEFAETLKRYGIRRVTADRWGSEFVAEAFMRQGIICEQSAKPKSDLYRESLPLLNSGKVRFLDHPKLVAELCSLERRTARGGRDSIDHPPGGHDDLANAVCGVITLAVGGARSFRKASVEAALTHDVKPIFVGGIFG</sequence>
<evidence type="ECO:0008006" key="3">
    <source>
        <dbReference type="Google" id="ProtNLM"/>
    </source>
</evidence>